<keyword evidence="4" id="KW-1185">Reference proteome</keyword>
<feature type="compositionally biased region" description="Low complexity" evidence="2">
    <location>
        <begin position="90"/>
        <end position="103"/>
    </location>
</feature>
<feature type="compositionally biased region" description="Low complexity" evidence="2">
    <location>
        <begin position="10"/>
        <end position="19"/>
    </location>
</feature>
<feature type="compositionally biased region" description="Low complexity" evidence="2">
    <location>
        <begin position="47"/>
        <end position="61"/>
    </location>
</feature>
<organism evidence="3 4">
    <name type="scientific">Microbacterium marinilacus</name>
    <dbReference type="NCBI Taxonomy" id="415209"/>
    <lineage>
        <taxon>Bacteria</taxon>
        <taxon>Bacillati</taxon>
        <taxon>Actinomycetota</taxon>
        <taxon>Actinomycetes</taxon>
        <taxon>Micrococcales</taxon>
        <taxon>Microbacteriaceae</taxon>
        <taxon>Microbacterium</taxon>
    </lineage>
</organism>
<protein>
    <recommendedName>
        <fullName evidence="5">DUF349 domain-containing protein</fullName>
    </recommendedName>
</protein>
<evidence type="ECO:0000313" key="4">
    <source>
        <dbReference type="Proteomes" id="UP001410795"/>
    </source>
</evidence>
<evidence type="ECO:0000256" key="1">
    <source>
        <dbReference type="SAM" id="Coils"/>
    </source>
</evidence>
<evidence type="ECO:0008006" key="5">
    <source>
        <dbReference type="Google" id="ProtNLM"/>
    </source>
</evidence>
<accession>A0ABP7B285</accession>
<evidence type="ECO:0000256" key="2">
    <source>
        <dbReference type="SAM" id="MobiDB-lite"/>
    </source>
</evidence>
<sequence>MTNSDHTPTDETAPDTAAAGPVESTADDSSETSSTESAPVDESVTDAPVAEEPVSEAAEPAAEAEEPVSEAEEPAAEQVDPLPSPDEAPEPAAEGDAAAAETAQVIESITASEGEPVAPAAAPKEAKEAAWGRVDEAGVVSVRESDEWRVVGEYPDGTPDEALAYYERKFDDLALRVRTLAQRRLRGGASASDLRSQAKKLREEVVGAAVVGDLAGLTDLLDALTASLAEASAEEAAAHRAAVDEAVAQRTAIVERVEALAAREPRSIQWKQATAELTAAFEEWQQHQKDAPRLPKATGQALWKRFRDARSTVERHRRAFFAELDETHKSARDQKTRIIERAEALAPKGEDGIPAYRALLDEWKSAGRAGRKVDDALWARFKAAGDALYSARAERDAAEQAESAPRIEARKALLEEAKVVGDTSDITEARRLLTGIQRRWDEVGRIFPRDTERGLDDQLRRIEQELRGREEVDWKRNNPETKARANDATRQLEDAIEKLESELAAAQAKGDKKAESSAKEALEARRAWLKAIGG</sequence>
<reference evidence="4" key="1">
    <citation type="journal article" date="2019" name="Int. J. Syst. Evol. Microbiol.">
        <title>The Global Catalogue of Microorganisms (GCM) 10K type strain sequencing project: providing services to taxonomists for standard genome sequencing and annotation.</title>
        <authorList>
            <consortium name="The Broad Institute Genomics Platform"/>
            <consortium name="The Broad Institute Genome Sequencing Center for Infectious Disease"/>
            <person name="Wu L."/>
            <person name="Ma J."/>
        </authorList>
    </citation>
    <scope>NUCLEOTIDE SEQUENCE [LARGE SCALE GENOMIC DNA]</scope>
    <source>
        <strain evidence="4">JCM 16546</strain>
    </source>
</reference>
<name>A0ABP7B285_9MICO</name>
<dbReference type="Proteomes" id="UP001410795">
    <property type="component" value="Unassembled WGS sequence"/>
</dbReference>
<dbReference type="RefSeq" id="WP_308122860.1">
    <property type="nucleotide sequence ID" value="NZ_BAAAYV010000002.1"/>
</dbReference>
<dbReference type="InterPro" id="IPR007139">
    <property type="entry name" value="DUF349"/>
</dbReference>
<gene>
    <name evidence="3" type="ORF">GCM10022202_00690</name>
</gene>
<feature type="coiled-coil region" evidence="1">
    <location>
        <begin position="478"/>
        <end position="516"/>
    </location>
</feature>
<comment type="caution">
    <text evidence="3">The sequence shown here is derived from an EMBL/GenBank/DDBJ whole genome shotgun (WGS) entry which is preliminary data.</text>
</comment>
<keyword evidence="1" id="KW-0175">Coiled coil</keyword>
<dbReference type="Pfam" id="PF03993">
    <property type="entry name" value="DUF349"/>
    <property type="match status" value="3"/>
</dbReference>
<dbReference type="EMBL" id="BAAAYV010000002">
    <property type="protein sequence ID" value="GAA3645325.1"/>
    <property type="molecule type" value="Genomic_DNA"/>
</dbReference>
<feature type="region of interest" description="Disordered" evidence="2">
    <location>
        <begin position="1"/>
        <end position="132"/>
    </location>
</feature>
<proteinExistence type="predicted"/>
<evidence type="ECO:0000313" key="3">
    <source>
        <dbReference type="EMBL" id="GAA3645325.1"/>
    </source>
</evidence>
<feature type="compositionally biased region" description="Acidic residues" evidence="2">
    <location>
        <begin position="62"/>
        <end position="75"/>
    </location>
</feature>